<dbReference type="OrthoDB" id="826619at2"/>
<dbReference type="EMBL" id="SBKN01000001">
    <property type="protein sequence ID" value="RXR24007.1"/>
    <property type="molecule type" value="Genomic_DNA"/>
</dbReference>
<dbReference type="Gene3D" id="2.60.40.10">
    <property type="entry name" value="Immunoglobulins"/>
    <property type="match status" value="1"/>
</dbReference>
<dbReference type="AlphaFoldDB" id="A0A4Q1KAZ3"/>
<evidence type="ECO:0000313" key="2">
    <source>
        <dbReference type="EMBL" id="RXR24007.1"/>
    </source>
</evidence>
<sequence>MKKILLVAALSVMGLANAQTPNAKTTTAQPAQTTQPVDGAQITFENETIDYGTIEHNADGNRQFVFTNSGNKPLIIESAQGSCGCTVPTPPKDPIQPGQKGVISVRYATDRVGQFTKNVTVRSNAVGNETKVLTIKGNVLPDPQPATPAAAPVKS</sequence>
<organism evidence="2 3">
    <name type="scientific">Flavobacterium stagni</name>
    <dbReference type="NCBI Taxonomy" id="2506421"/>
    <lineage>
        <taxon>Bacteria</taxon>
        <taxon>Pseudomonadati</taxon>
        <taxon>Bacteroidota</taxon>
        <taxon>Flavobacteriia</taxon>
        <taxon>Flavobacteriales</taxon>
        <taxon>Flavobacteriaceae</taxon>
        <taxon>Flavobacterium</taxon>
    </lineage>
</organism>
<dbReference type="InterPro" id="IPR011467">
    <property type="entry name" value="DUF1573"/>
</dbReference>
<dbReference type="RefSeq" id="WP_129459971.1">
    <property type="nucleotide sequence ID" value="NZ_SBKN01000001.1"/>
</dbReference>
<dbReference type="Pfam" id="PF07610">
    <property type="entry name" value="DUF1573"/>
    <property type="match status" value="1"/>
</dbReference>
<dbReference type="PANTHER" id="PTHR37833:SF1">
    <property type="entry name" value="SIGNAL PEPTIDE PROTEIN"/>
    <property type="match status" value="1"/>
</dbReference>
<keyword evidence="3" id="KW-1185">Reference proteome</keyword>
<evidence type="ECO:0000256" key="1">
    <source>
        <dbReference type="SAM" id="SignalP"/>
    </source>
</evidence>
<proteinExistence type="predicted"/>
<feature type="signal peptide" evidence="1">
    <location>
        <begin position="1"/>
        <end position="18"/>
    </location>
</feature>
<dbReference type="PANTHER" id="PTHR37833">
    <property type="entry name" value="LIPOPROTEIN-RELATED"/>
    <property type="match status" value="1"/>
</dbReference>
<dbReference type="InterPro" id="IPR013783">
    <property type="entry name" value="Ig-like_fold"/>
</dbReference>
<reference evidence="3" key="1">
    <citation type="submission" date="2019-01" db="EMBL/GenBank/DDBJ databases">
        <title>Cytophagaceae bacterium strain CAR-16.</title>
        <authorList>
            <person name="Chen W.-M."/>
        </authorList>
    </citation>
    <scope>NUCLEOTIDE SEQUENCE [LARGE SCALE GENOMIC DNA]</scope>
    <source>
        <strain evidence="3">WWJ-16</strain>
    </source>
</reference>
<gene>
    <name evidence="2" type="ORF">EQG61_00800</name>
</gene>
<comment type="caution">
    <text evidence="2">The sequence shown here is derived from an EMBL/GenBank/DDBJ whole genome shotgun (WGS) entry which is preliminary data.</text>
</comment>
<evidence type="ECO:0000313" key="3">
    <source>
        <dbReference type="Proteomes" id="UP000289857"/>
    </source>
</evidence>
<name>A0A4Q1KAZ3_9FLAO</name>
<keyword evidence="1" id="KW-0732">Signal</keyword>
<protein>
    <submittedName>
        <fullName evidence="2">DUF1573 domain-containing protein</fullName>
    </submittedName>
</protein>
<dbReference type="Proteomes" id="UP000289857">
    <property type="component" value="Unassembled WGS sequence"/>
</dbReference>
<accession>A0A4Q1KAZ3</accession>
<feature type="chain" id="PRO_5020672904" evidence="1">
    <location>
        <begin position="19"/>
        <end position="155"/>
    </location>
</feature>